<evidence type="ECO:0000256" key="17">
    <source>
        <dbReference type="ARBA" id="ARBA00047997"/>
    </source>
</evidence>
<evidence type="ECO:0000256" key="14">
    <source>
        <dbReference type="ARBA" id="ARBA00045191"/>
    </source>
</evidence>
<evidence type="ECO:0000256" key="4">
    <source>
        <dbReference type="ARBA" id="ARBA00008392"/>
    </source>
</evidence>
<dbReference type="InterPro" id="IPR004839">
    <property type="entry name" value="Aminotransferase_I/II_large"/>
</dbReference>
<dbReference type="Ensembl" id="ENSCSAVT00000017107.1">
    <property type="protein sequence ID" value="ENSCSAVP00000016924.1"/>
    <property type="gene ID" value="ENSCSAVG00000009955.1"/>
</dbReference>
<dbReference type="PANTHER" id="PTHR13693">
    <property type="entry name" value="CLASS II AMINOTRANSFERASE/8-AMINO-7-OXONONANOATE SYNTHASE"/>
    <property type="match status" value="1"/>
</dbReference>
<keyword evidence="19" id="KW-0472">Membrane</keyword>
<feature type="transmembrane region" description="Helical" evidence="19">
    <location>
        <begin position="25"/>
        <end position="43"/>
    </location>
</feature>
<keyword evidence="19" id="KW-1133">Transmembrane helix</keyword>
<keyword evidence="7" id="KW-0663">Pyridoxal phosphate</keyword>
<dbReference type="EC" id="2.3.1.50" evidence="5"/>
<dbReference type="PANTHER" id="PTHR13693:SF2">
    <property type="entry name" value="SERINE PALMITOYLTRANSFERASE 1"/>
    <property type="match status" value="1"/>
</dbReference>
<dbReference type="GeneTree" id="ENSGT00550000074872"/>
<evidence type="ECO:0000256" key="11">
    <source>
        <dbReference type="ARBA" id="ARBA00041066"/>
    </source>
</evidence>
<comment type="catalytic activity">
    <reaction evidence="18">
        <text>tetradecanoyl-CoA + L-serine + H(+) = 3-oxohexadecasphinganine + CO2 + CoA</text>
        <dbReference type="Rhea" id="RHEA:35675"/>
        <dbReference type="ChEBI" id="CHEBI:15378"/>
        <dbReference type="ChEBI" id="CHEBI:16526"/>
        <dbReference type="ChEBI" id="CHEBI:33384"/>
        <dbReference type="ChEBI" id="CHEBI:57287"/>
        <dbReference type="ChEBI" id="CHEBI:57385"/>
        <dbReference type="ChEBI" id="CHEBI:71007"/>
    </reaction>
    <physiologicalReaction direction="left-to-right" evidence="18">
        <dbReference type="Rhea" id="RHEA:35676"/>
    </physiologicalReaction>
</comment>
<evidence type="ECO:0000256" key="6">
    <source>
        <dbReference type="ARBA" id="ARBA00022679"/>
    </source>
</evidence>
<dbReference type="InterPro" id="IPR015421">
    <property type="entry name" value="PyrdxlP-dep_Trfase_major"/>
</dbReference>
<name>H2ZH58_CIOSA</name>
<dbReference type="eggNOG" id="KOG1358">
    <property type="taxonomic scope" value="Eukaryota"/>
</dbReference>
<evidence type="ECO:0000256" key="13">
    <source>
        <dbReference type="ARBA" id="ARBA00042649"/>
    </source>
</evidence>
<keyword evidence="22" id="KW-1185">Reference proteome</keyword>
<dbReference type="AlphaFoldDB" id="H2ZH58"/>
<evidence type="ECO:0000256" key="9">
    <source>
        <dbReference type="ARBA" id="ARBA00023098"/>
    </source>
</evidence>
<comment type="catalytic activity">
    <reaction evidence="15">
        <text>octadecanoyl-CoA + L-serine + H(+) = 3-oxoeicosasphinganine + CO2 + CoA</text>
        <dbReference type="Rhea" id="RHEA:33683"/>
        <dbReference type="ChEBI" id="CHEBI:15378"/>
        <dbReference type="ChEBI" id="CHEBI:16526"/>
        <dbReference type="ChEBI" id="CHEBI:33384"/>
        <dbReference type="ChEBI" id="CHEBI:57287"/>
        <dbReference type="ChEBI" id="CHEBI:57394"/>
        <dbReference type="ChEBI" id="CHEBI:65073"/>
    </reaction>
    <physiologicalReaction direction="left-to-right" evidence="15">
        <dbReference type="Rhea" id="RHEA:33684"/>
    </physiologicalReaction>
</comment>
<comment type="cofactor">
    <cofactor evidence="1">
        <name>pyridoxal 5'-phosphate</name>
        <dbReference type="ChEBI" id="CHEBI:597326"/>
    </cofactor>
</comment>
<evidence type="ECO:0000256" key="5">
    <source>
        <dbReference type="ARBA" id="ARBA00013220"/>
    </source>
</evidence>
<dbReference type="InParanoid" id="H2ZH58"/>
<evidence type="ECO:0000256" key="1">
    <source>
        <dbReference type="ARBA" id="ARBA00001933"/>
    </source>
</evidence>
<keyword evidence="9" id="KW-0443">Lipid metabolism</keyword>
<reference evidence="22" key="1">
    <citation type="submission" date="2003-08" db="EMBL/GenBank/DDBJ databases">
        <authorList>
            <person name="Birren B."/>
            <person name="Nusbaum C."/>
            <person name="Abebe A."/>
            <person name="Abouelleil A."/>
            <person name="Adekoya E."/>
            <person name="Ait-zahra M."/>
            <person name="Allen N."/>
            <person name="Allen T."/>
            <person name="An P."/>
            <person name="Anderson M."/>
            <person name="Anderson S."/>
            <person name="Arachchi H."/>
            <person name="Armbruster J."/>
            <person name="Bachantsang P."/>
            <person name="Baldwin J."/>
            <person name="Barry A."/>
            <person name="Bayul T."/>
            <person name="Blitshsteyn B."/>
            <person name="Bloom T."/>
            <person name="Blye J."/>
            <person name="Boguslavskiy L."/>
            <person name="Borowsky M."/>
            <person name="Boukhgalter B."/>
            <person name="Brunache A."/>
            <person name="Butler J."/>
            <person name="Calixte N."/>
            <person name="Calvo S."/>
            <person name="Camarata J."/>
            <person name="Campo K."/>
            <person name="Chang J."/>
            <person name="Cheshatsang Y."/>
            <person name="Citroen M."/>
            <person name="Collymore A."/>
            <person name="Considine T."/>
            <person name="Cook A."/>
            <person name="Cooke P."/>
            <person name="Corum B."/>
            <person name="Cuomo C."/>
            <person name="David R."/>
            <person name="Dawoe T."/>
            <person name="Degray S."/>
            <person name="Dodge S."/>
            <person name="Dooley K."/>
            <person name="Dorje P."/>
            <person name="Dorjee K."/>
            <person name="Dorris L."/>
            <person name="Duffey N."/>
            <person name="Dupes A."/>
            <person name="Elkins T."/>
            <person name="Engels R."/>
            <person name="Erickson J."/>
            <person name="Farina A."/>
            <person name="Faro S."/>
            <person name="Ferreira P."/>
            <person name="Fischer H."/>
            <person name="Fitzgerald M."/>
            <person name="Foley K."/>
            <person name="Gage D."/>
            <person name="Galagan J."/>
            <person name="Gearin G."/>
            <person name="Gnerre S."/>
            <person name="Gnirke A."/>
            <person name="Goyette A."/>
            <person name="Graham J."/>
            <person name="Grandbois E."/>
            <person name="Gyaltsen K."/>
            <person name="Hafez N."/>
            <person name="Hagopian D."/>
            <person name="Hagos B."/>
            <person name="Hall J."/>
            <person name="Hatcher B."/>
            <person name="Heller A."/>
            <person name="Higgins H."/>
            <person name="Honan T."/>
            <person name="Horn A."/>
            <person name="Houde N."/>
            <person name="Hughes L."/>
            <person name="Hulme W."/>
            <person name="Husby E."/>
            <person name="Iliev I."/>
            <person name="Jaffe D."/>
            <person name="Jones C."/>
            <person name="Kamal M."/>
            <person name="Kamat A."/>
            <person name="Kamvysselis M."/>
            <person name="Karlsson E."/>
            <person name="Kells C."/>
            <person name="Kieu A."/>
            <person name="Kisner P."/>
            <person name="Kodira C."/>
            <person name="Kulbokas E."/>
            <person name="Labutti K."/>
            <person name="Lama D."/>
            <person name="Landers T."/>
            <person name="Leger J."/>
            <person name="Levine S."/>
            <person name="Lewis D."/>
            <person name="Lewis T."/>
            <person name="Lindblad-toh K."/>
            <person name="Liu X."/>
            <person name="Lokyitsang T."/>
            <person name="Lokyitsang Y."/>
            <person name="Lucien O."/>
            <person name="Lui A."/>
            <person name="Ma L.J."/>
            <person name="Mabbitt R."/>
            <person name="Macdonald J."/>
            <person name="Maclean C."/>
            <person name="Major J."/>
            <person name="Manning J."/>
            <person name="Marabella R."/>
            <person name="Maru K."/>
            <person name="Matthews C."/>
            <person name="Mauceli E."/>
            <person name="Mccarthy M."/>
            <person name="Mcdonough S."/>
            <person name="Mcghee T."/>
            <person name="Meldrim J."/>
            <person name="Meneus L."/>
            <person name="Mesirov J."/>
            <person name="Mihalev A."/>
            <person name="Mihova T."/>
            <person name="Mikkelsen T."/>
            <person name="Mlenga V."/>
            <person name="Moru K."/>
            <person name="Mozes J."/>
            <person name="Mulrain L."/>
            <person name="Munson G."/>
            <person name="Naylor J."/>
            <person name="Newes C."/>
            <person name="Nguyen C."/>
            <person name="Nguyen N."/>
            <person name="Nguyen T."/>
            <person name="Nicol R."/>
            <person name="Nielsen C."/>
            <person name="Nizzari M."/>
            <person name="Norbu C."/>
            <person name="Norbu N."/>
            <person name="O'donnell P."/>
            <person name="Okoawo O."/>
            <person name="O'leary S."/>
            <person name="Omotosho B."/>
            <person name="O'neill K."/>
            <person name="Osman S."/>
            <person name="Parker S."/>
            <person name="Perrin D."/>
            <person name="Phunkhang P."/>
            <person name="Piqani B."/>
            <person name="Purcell S."/>
            <person name="Rachupka T."/>
            <person name="Ramasamy U."/>
            <person name="Rameau R."/>
            <person name="Ray V."/>
            <person name="Raymond C."/>
            <person name="Retta R."/>
            <person name="Richardson S."/>
            <person name="Rise C."/>
            <person name="Rodriguez J."/>
            <person name="Rogers J."/>
            <person name="Rogov P."/>
            <person name="Rutman M."/>
            <person name="Schupbach R."/>
            <person name="Seaman C."/>
            <person name="Settipalli S."/>
            <person name="Sharpe T."/>
            <person name="Sheridan J."/>
            <person name="Sherpa N."/>
            <person name="Shi J."/>
            <person name="Smirnov S."/>
            <person name="Smith C."/>
            <person name="Sougnez C."/>
            <person name="Spencer B."/>
            <person name="Stalker J."/>
            <person name="Stange-thomann N."/>
            <person name="Stavropoulos S."/>
            <person name="Stetson K."/>
            <person name="Stone C."/>
            <person name="Stone S."/>
            <person name="Stubbs M."/>
            <person name="Talamas J."/>
            <person name="Tchuinga P."/>
            <person name="Tenzing P."/>
            <person name="Tesfaye S."/>
            <person name="Theodore J."/>
            <person name="Thoulutsang Y."/>
            <person name="Topham K."/>
            <person name="Towey S."/>
            <person name="Tsamla T."/>
            <person name="Tsomo N."/>
            <person name="Vallee D."/>
            <person name="Vassiliev H."/>
            <person name="Venkataraman V."/>
            <person name="Vinson J."/>
            <person name="Vo A."/>
            <person name="Wade C."/>
            <person name="Wang S."/>
            <person name="Wangchuk T."/>
            <person name="Wangdi T."/>
            <person name="Whittaker C."/>
            <person name="Wilkinson J."/>
            <person name="Wu Y."/>
            <person name="Wyman D."/>
            <person name="Yadav S."/>
            <person name="Yang S."/>
            <person name="Yang X."/>
            <person name="Yeager S."/>
            <person name="Yee E."/>
            <person name="Young G."/>
            <person name="Zainoun J."/>
            <person name="Zembeck L."/>
            <person name="Zimmer A."/>
            <person name="Zody M."/>
            <person name="Lander E."/>
        </authorList>
    </citation>
    <scope>NUCLEOTIDE SEQUENCE [LARGE SCALE GENOMIC DNA]</scope>
</reference>
<dbReference type="STRING" id="51511.ENSCSAVP00000016924"/>
<dbReference type="HOGENOM" id="CLU_015846_0_2_1"/>
<dbReference type="GO" id="GO:0005783">
    <property type="term" value="C:endoplasmic reticulum"/>
    <property type="evidence" value="ECO:0007669"/>
    <property type="project" value="TreeGrafter"/>
</dbReference>
<dbReference type="InterPro" id="IPR050087">
    <property type="entry name" value="AON_synthase_class-II"/>
</dbReference>
<dbReference type="InterPro" id="IPR015422">
    <property type="entry name" value="PyrdxlP-dep_Trfase_small"/>
</dbReference>
<comment type="function">
    <text evidence="14">Component of the serine palmitoyltransferase multisubunit enzyme (SPT) that catalyzes the initial and rate-limiting step in sphingolipid biosynthesis by condensing L-serine and activated acyl-CoA (most commonly palmitoyl-CoA) to form long-chain bases. The SPT complex is also composed of SPTLC2 or SPTLC3 and SPTSSA or SPTSSB. Within this complex, the heterodimer with SPTLC2 or SPTLC3 forms the catalytic core. The composition of the serine palmitoyltransferase (SPT) complex determines the substrate preference. The SPTLC1-SPTLC2-SPTSSA complex shows a strong preference for C16-CoA substrate, while the SPTLC1-SPTLC3-SPTSSA isozyme uses both C14-CoA and C16-CoA as substrates, with a slight preference for C14-CoA. The SPTLC1-SPTLC2-SPTSSB complex shows a strong preference for C18-CoA substrate, while the SPTLC1-SPTLC3-SPTSSB isozyme displays an ability to use a broader range of acyl-CoAs, without apparent preference. Required for adipocyte cell viability and metabolic homeostasis.</text>
</comment>
<evidence type="ECO:0000256" key="19">
    <source>
        <dbReference type="SAM" id="Phobius"/>
    </source>
</evidence>
<evidence type="ECO:0000256" key="7">
    <source>
        <dbReference type="ARBA" id="ARBA00022898"/>
    </source>
</evidence>
<comment type="similarity">
    <text evidence="4">Belongs to the class-II pyridoxal-phosphate-dependent aminotransferase family.</text>
</comment>
<dbReference type="GO" id="GO:0004758">
    <property type="term" value="F:serine C-palmitoyltransferase activity"/>
    <property type="evidence" value="ECO:0007669"/>
    <property type="project" value="UniProtKB-EC"/>
</dbReference>
<dbReference type="Gene3D" id="3.40.640.10">
    <property type="entry name" value="Type I PLP-dependent aspartate aminotransferase-like (Major domain)"/>
    <property type="match status" value="1"/>
</dbReference>
<dbReference type="Pfam" id="PF00155">
    <property type="entry name" value="Aminotran_1_2"/>
    <property type="match status" value="1"/>
</dbReference>
<proteinExistence type="inferred from homology"/>
<evidence type="ECO:0000256" key="10">
    <source>
        <dbReference type="ARBA" id="ARBA00023315"/>
    </source>
</evidence>
<evidence type="ECO:0000256" key="16">
    <source>
        <dbReference type="ARBA" id="ARBA00047854"/>
    </source>
</evidence>
<sequence>MSVEYKKTKEWVLAEAIHSMYQAPLYHLILEGLLLLWIFRLLFFKSYKIQNKVPLSEKEKDDLIAEWTPEPLVPDLQKTLNLSTPYKEITGRPGKTIIVDGKPCLNLASMNFLGLLGNERVAEKSSASIRKYGVGACGPRAFYGTVDVHVELEDRLAEYMGTERAISYAYGFATIASAIPAYAKRGDIIFVDEAVCFAIQKGLHASRSNLVYFRHNDLNDLEEKLKLQEKQDKKDPKKASVTRKFMVVEGLYMNTGQICDLPRLVELKYKYKVRLFVEESLSFGVLGDTGRGVTEHFNIPIEKVDLVVGSLEYALASIGGFCCGRGYVVDHQRLSGHGYVFSASLPPLLARAAVEGLNIMQDDPGIFSRIRGKGQLMQELLKDIPEIEVTGYQQSPSFHIRRKNSTDRSENLKFLKLLVEQCFENEVCISIASRLAHEEHMSDWNPSVRVAVSVEMDEKDLKKAAEVIKQAAQHAELQMTH</sequence>
<keyword evidence="19" id="KW-0812">Transmembrane</keyword>
<reference evidence="21" key="2">
    <citation type="submission" date="2025-08" db="UniProtKB">
        <authorList>
            <consortium name="Ensembl"/>
        </authorList>
    </citation>
    <scope>IDENTIFICATION</scope>
</reference>
<dbReference type="Gene3D" id="3.90.1150.10">
    <property type="entry name" value="Aspartate Aminotransferase, domain 1"/>
    <property type="match status" value="1"/>
</dbReference>
<comment type="pathway">
    <text evidence="2">Lipid metabolism; sphingolipid metabolism.</text>
</comment>
<dbReference type="Proteomes" id="UP000007875">
    <property type="component" value="Unassembled WGS sequence"/>
</dbReference>
<dbReference type="SUPFAM" id="SSF53383">
    <property type="entry name" value="PLP-dependent transferases"/>
    <property type="match status" value="1"/>
</dbReference>
<keyword evidence="10" id="KW-0012">Acyltransferase</keyword>
<keyword evidence="6" id="KW-0808">Transferase</keyword>
<organism evidence="21 22">
    <name type="scientific">Ciona savignyi</name>
    <name type="common">Pacific transparent sea squirt</name>
    <dbReference type="NCBI Taxonomy" id="51511"/>
    <lineage>
        <taxon>Eukaryota</taxon>
        <taxon>Metazoa</taxon>
        <taxon>Chordata</taxon>
        <taxon>Tunicata</taxon>
        <taxon>Ascidiacea</taxon>
        <taxon>Phlebobranchia</taxon>
        <taxon>Cionidae</taxon>
        <taxon>Ciona</taxon>
    </lineage>
</organism>
<evidence type="ECO:0000256" key="8">
    <source>
        <dbReference type="ARBA" id="ARBA00022919"/>
    </source>
</evidence>
<dbReference type="OMA" id="ITIRHAI"/>
<dbReference type="InterPro" id="IPR015424">
    <property type="entry name" value="PyrdxlP-dep_Trfase"/>
</dbReference>
<dbReference type="GO" id="GO:0030170">
    <property type="term" value="F:pyridoxal phosphate binding"/>
    <property type="evidence" value="ECO:0007669"/>
    <property type="project" value="InterPro"/>
</dbReference>
<evidence type="ECO:0000313" key="22">
    <source>
        <dbReference type="Proteomes" id="UP000007875"/>
    </source>
</evidence>
<evidence type="ECO:0000256" key="2">
    <source>
        <dbReference type="ARBA" id="ARBA00004760"/>
    </source>
</evidence>
<dbReference type="FunFam" id="3.40.640.10:FF:000049">
    <property type="entry name" value="serine palmitoyltransferase 1 isoform X1"/>
    <property type="match status" value="1"/>
</dbReference>
<comment type="pathway">
    <text evidence="3">Sphingolipid metabolism.</text>
</comment>
<evidence type="ECO:0000256" key="18">
    <source>
        <dbReference type="ARBA" id="ARBA00048253"/>
    </source>
</evidence>
<dbReference type="GO" id="GO:0016020">
    <property type="term" value="C:membrane"/>
    <property type="evidence" value="ECO:0007669"/>
    <property type="project" value="GOC"/>
</dbReference>
<evidence type="ECO:0000256" key="3">
    <source>
        <dbReference type="ARBA" id="ARBA00004991"/>
    </source>
</evidence>
<dbReference type="GO" id="GO:0046512">
    <property type="term" value="P:sphingosine biosynthetic process"/>
    <property type="evidence" value="ECO:0007669"/>
    <property type="project" value="TreeGrafter"/>
</dbReference>
<dbReference type="FunCoup" id="H2ZH58">
    <property type="interactions" value="593"/>
</dbReference>
<comment type="catalytic activity">
    <reaction evidence="16">
        <text>L-serine + hexadecanoyl-CoA + H(+) = 3-oxosphinganine + CO2 + CoA</text>
        <dbReference type="Rhea" id="RHEA:14761"/>
        <dbReference type="ChEBI" id="CHEBI:15378"/>
        <dbReference type="ChEBI" id="CHEBI:16526"/>
        <dbReference type="ChEBI" id="CHEBI:33384"/>
        <dbReference type="ChEBI" id="CHEBI:57287"/>
        <dbReference type="ChEBI" id="CHEBI:57379"/>
        <dbReference type="ChEBI" id="CHEBI:58299"/>
        <dbReference type="EC" id="2.3.1.50"/>
    </reaction>
    <physiologicalReaction direction="left-to-right" evidence="16">
        <dbReference type="Rhea" id="RHEA:14762"/>
    </physiologicalReaction>
</comment>
<evidence type="ECO:0000256" key="15">
    <source>
        <dbReference type="ARBA" id="ARBA00047694"/>
    </source>
</evidence>
<evidence type="ECO:0000256" key="12">
    <source>
        <dbReference type="ARBA" id="ARBA00041765"/>
    </source>
</evidence>
<reference evidence="21" key="3">
    <citation type="submission" date="2025-09" db="UniProtKB">
        <authorList>
            <consortium name="Ensembl"/>
        </authorList>
    </citation>
    <scope>IDENTIFICATION</scope>
</reference>
<feature type="domain" description="Aminotransferase class I/classII large" evidence="20">
    <location>
        <begin position="103"/>
        <end position="468"/>
    </location>
</feature>
<keyword evidence="8" id="KW-0746">Sphingolipid metabolism</keyword>
<dbReference type="GO" id="GO:0046513">
    <property type="term" value="P:ceramide biosynthetic process"/>
    <property type="evidence" value="ECO:0007669"/>
    <property type="project" value="TreeGrafter"/>
</dbReference>
<evidence type="ECO:0000259" key="20">
    <source>
        <dbReference type="Pfam" id="PF00155"/>
    </source>
</evidence>
<protein>
    <recommendedName>
        <fullName evidence="11">Serine palmitoyltransferase 1</fullName>
        <ecNumber evidence="5">2.3.1.50</ecNumber>
    </recommendedName>
    <alternativeName>
        <fullName evidence="12">Long chain base biosynthesis protein 1</fullName>
    </alternativeName>
    <alternativeName>
        <fullName evidence="13">Serine-palmitoyl-CoA transferase 1</fullName>
    </alternativeName>
</protein>
<evidence type="ECO:0000313" key="21">
    <source>
        <dbReference type="Ensembl" id="ENSCSAVP00000016924.1"/>
    </source>
</evidence>
<accession>H2ZH58</accession>
<comment type="catalytic activity">
    <reaction evidence="17">
        <text>dodecanoyl-CoA + L-serine + H(+) = 3-oxotetradecasphinganine + CO2 + CoA</text>
        <dbReference type="Rhea" id="RHEA:35679"/>
        <dbReference type="ChEBI" id="CHEBI:15378"/>
        <dbReference type="ChEBI" id="CHEBI:16526"/>
        <dbReference type="ChEBI" id="CHEBI:33384"/>
        <dbReference type="ChEBI" id="CHEBI:57287"/>
        <dbReference type="ChEBI" id="CHEBI:57375"/>
        <dbReference type="ChEBI" id="CHEBI:71008"/>
    </reaction>
    <physiologicalReaction direction="left-to-right" evidence="17">
        <dbReference type="Rhea" id="RHEA:35680"/>
    </physiologicalReaction>
</comment>